<reference evidence="4 5" key="1">
    <citation type="submission" date="2019-04" db="EMBL/GenBank/DDBJ databases">
        <title>Chromosome genome assembly for Takifugu flavidus.</title>
        <authorList>
            <person name="Xiao S."/>
        </authorList>
    </citation>
    <scope>NUCLEOTIDE SEQUENCE [LARGE SCALE GENOMIC DNA]</scope>
    <source>
        <strain evidence="4">HTHZ2018</strain>
        <tissue evidence="4">Muscle</tissue>
    </source>
</reference>
<accession>A0A5C6NQN2</accession>
<dbReference type="Proteomes" id="UP000324091">
    <property type="component" value="Chromosome 19"/>
</dbReference>
<keyword evidence="1" id="KW-0812">Transmembrane</keyword>
<dbReference type="EMBL" id="RHFK02000011">
    <property type="protein sequence ID" value="TWW69038.1"/>
    <property type="molecule type" value="Genomic_DNA"/>
</dbReference>
<keyword evidence="5" id="KW-1185">Reference proteome</keyword>
<keyword evidence="2" id="KW-0732">Signal</keyword>
<proteinExistence type="predicted"/>
<gene>
    <name evidence="4" type="ORF">D4764_19G0008360</name>
</gene>
<evidence type="ECO:0000313" key="4">
    <source>
        <dbReference type="EMBL" id="TWW69038.1"/>
    </source>
</evidence>
<keyword evidence="1" id="KW-1133">Transmembrane helix</keyword>
<dbReference type="InterPro" id="IPR007110">
    <property type="entry name" value="Ig-like_dom"/>
</dbReference>
<name>A0A5C6NQN2_9TELE</name>
<evidence type="ECO:0000313" key="5">
    <source>
        <dbReference type="Proteomes" id="UP000324091"/>
    </source>
</evidence>
<feature type="domain" description="Ig-like" evidence="3">
    <location>
        <begin position="99"/>
        <end position="190"/>
    </location>
</feature>
<feature type="chain" id="PRO_5022708382" description="Ig-like domain-containing protein" evidence="2">
    <location>
        <begin position="24"/>
        <end position="256"/>
    </location>
</feature>
<organism evidence="4 5">
    <name type="scientific">Takifugu flavidus</name>
    <name type="common">sansaifugu</name>
    <dbReference type="NCBI Taxonomy" id="433684"/>
    <lineage>
        <taxon>Eukaryota</taxon>
        <taxon>Metazoa</taxon>
        <taxon>Chordata</taxon>
        <taxon>Craniata</taxon>
        <taxon>Vertebrata</taxon>
        <taxon>Euteleostomi</taxon>
        <taxon>Actinopterygii</taxon>
        <taxon>Neopterygii</taxon>
        <taxon>Teleostei</taxon>
        <taxon>Neoteleostei</taxon>
        <taxon>Acanthomorphata</taxon>
        <taxon>Eupercaria</taxon>
        <taxon>Tetraodontiformes</taxon>
        <taxon>Tetradontoidea</taxon>
        <taxon>Tetraodontidae</taxon>
        <taxon>Takifugu</taxon>
    </lineage>
</organism>
<comment type="caution">
    <text evidence="4">The sequence shown here is derived from an EMBL/GenBank/DDBJ whole genome shotgun (WGS) entry which is preliminary data.</text>
</comment>
<protein>
    <recommendedName>
        <fullName evidence="3">Ig-like domain-containing protein</fullName>
    </recommendedName>
</protein>
<keyword evidence="1" id="KW-0472">Membrane</keyword>
<evidence type="ECO:0000256" key="1">
    <source>
        <dbReference type="SAM" id="Phobius"/>
    </source>
</evidence>
<feature type="transmembrane region" description="Helical" evidence="1">
    <location>
        <begin position="204"/>
        <end position="225"/>
    </location>
</feature>
<dbReference type="PROSITE" id="PS50835">
    <property type="entry name" value="IG_LIKE"/>
    <property type="match status" value="1"/>
</dbReference>
<sequence length="256" mass="28474">MAAGITRSPVRLLLFSLVMVIRSSLLATGQKYELVFPCQEDLVCLRMWRLNQRSTADYIAVATAGLIKARSERSSECHLPIKEEKDQIVEICTNGTQVPFAKKDVLNISLNWGKSASLQCVLLAYGRRKCSEQKVRLRWLDEAGADMEAHSEHRVDRDSDCNVTLTVTFKSPGIKKLRCQVTANKESKTSVKLWVKVPGGKRDIVSTAVGVAGCAFFIAAVAAFVDNMIYADLILPDSSVQMLVREDTEYACIQRQ</sequence>
<evidence type="ECO:0000256" key="2">
    <source>
        <dbReference type="SAM" id="SignalP"/>
    </source>
</evidence>
<feature type="signal peptide" evidence="2">
    <location>
        <begin position="1"/>
        <end position="23"/>
    </location>
</feature>
<dbReference type="AlphaFoldDB" id="A0A5C6NQN2"/>
<evidence type="ECO:0000259" key="3">
    <source>
        <dbReference type="PROSITE" id="PS50835"/>
    </source>
</evidence>